<dbReference type="Pfam" id="PF13480">
    <property type="entry name" value="Acetyltransf_6"/>
    <property type="match status" value="1"/>
</dbReference>
<dbReference type="EMBL" id="LIUF01000010">
    <property type="protein sequence ID" value="KOX91473.1"/>
    <property type="molecule type" value="Genomic_DNA"/>
</dbReference>
<dbReference type="InterPro" id="IPR038740">
    <property type="entry name" value="BioF2-like_GNAT_dom"/>
</dbReference>
<dbReference type="RefSeq" id="WP_053969496.1">
    <property type="nucleotide sequence ID" value="NZ_LIUF01000010.1"/>
</dbReference>
<protein>
    <recommendedName>
        <fullName evidence="1">BioF2-like acetyltransferase domain-containing protein</fullName>
    </recommendedName>
</protein>
<dbReference type="PANTHER" id="PTHR36174:SF1">
    <property type="entry name" value="LIPID II:GLYCINE GLYCYLTRANSFERASE"/>
    <property type="match status" value="1"/>
</dbReference>
<evidence type="ECO:0000259" key="1">
    <source>
        <dbReference type="Pfam" id="PF13480"/>
    </source>
</evidence>
<dbReference type="PATRIC" id="fig|1705562.3.peg.735"/>
<dbReference type="SUPFAM" id="SSF55729">
    <property type="entry name" value="Acyl-CoA N-acyltransferases (Nat)"/>
    <property type="match status" value="1"/>
</dbReference>
<feature type="domain" description="BioF2-like acetyltransferase" evidence="1">
    <location>
        <begin position="183"/>
        <end position="314"/>
    </location>
</feature>
<dbReference type="InterPro" id="IPR050644">
    <property type="entry name" value="PG_Glycine_Bridge_Synth"/>
</dbReference>
<proteinExistence type="predicted"/>
<sequence length="359" mass="39777">MTAHETTIHDTVTAVNANQWNNLVTQSDLGTVFHRYEWLRAVEAGLDRPAYHAVVTKGSNPVAVLPTVLTPVATPDPADLPGPDRVVEATASHLPTERLVSLYPGTGGPVIATDHEACLDSMLSALTTAAPRQALSHKIRLGSQAQNRYSKYLIGQGYESTVTSCRLVLDLAPGWDHIRSGMDRTRRTELRNDAVTVERTDFDGPMLASIHANYVQNMERIGADSFPMAFFEALAEHMDERVEVFTAHREGDTLGRHICIVDEEQSALRYYFSAIPETSAYEYGTSEQLHGAAIQWAIDAGFESYDFGATGADFRDGLFTYKSQYGPAICPIVQWDRGLSAVAWRAFKFGRRLYRGQNY</sequence>
<dbReference type="InterPro" id="IPR016181">
    <property type="entry name" value="Acyl_CoA_acyltransferase"/>
</dbReference>
<gene>
    <name evidence="2" type="ORF">AMS69_18445</name>
</gene>
<evidence type="ECO:0000313" key="3">
    <source>
        <dbReference type="Proteomes" id="UP000037729"/>
    </source>
</evidence>
<comment type="caution">
    <text evidence="2">The sequence shown here is derived from an EMBL/GenBank/DDBJ whole genome shotgun (WGS) entry which is preliminary data.</text>
</comment>
<reference evidence="2 3" key="1">
    <citation type="submission" date="2015-08" db="EMBL/GenBank/DDBJ databases">
        <title>Genomes of Isolates from Cabo Rojo, PR.</title>
        <authorList>
            <person name="Sanchez-Nieves R.L."/>
            <person name="Montalvo-Rodriguez R."/>
        </authorList>
    </citation>
    <scope>NUCLEOTIDE SEQUENCE [LARGE SCALE GENOMIC DNA]</scope>
    <source>
        <strain evidence="2 3">SL3</strain>
    </source>
</reference>
<name>A0A0N0BMW9_9EURY</name>
<dbReference type="Gene3D" id="3.40.630.30">
    <property type="match status" value="1"/>
</dbReference>
<accession>A0A0N0BMW9</accession>
<keyword evidence="3" id="KW-1185">Reference proteome</keyword>
<dbReference type="AlphaFoldDB" id="A0A0N0BMW9"/>
<evidence type="ECO:0000313" key="2">
    <source>
        <dbReference type="EMBL" id="KOX91473.1"/>
    </source>
</evidence>
<dbReference type="OrthoDB" id="135106at2157"/>
<organism evidence="2 3">
    <name type="scientific">Haloarcula rubripromontorii</name>
    <dbReference type="NCBI Taxonomy" id="1705562"/>
    <lineage>
        <taxon>Archaea</taxon>
        <taxon>Methanobacteriati</taxon>
        <taxon>Methanobacteriota</taxon>
        <taxon>Stenosarchaea group</taxon>
        <taxon>Halobacteria</taxon>
        <taxon>Halobacteriales</taxon>
        <taxon>Haloarculaceae</taxon>
        <taxon>Haloarcula</taxon>
    </lineage>
</organism>
<dbReference type="Proteomes" id="UP000037729">
    <property type="component" value="Unassembled WGS sequence"/>
</dbReference>
<dbReference type="PANTHER" id="PTHR36174">
    <property type="entry name" value="LIPID II:GLYCINE GLYCYLTRANSFERASE"/>
    <property type="match status" value="1"/>
</dbReference>
<dbReference type="STRING" id="1705562.AMS69_18445"/>